<dbReference type="Proteomes" id="UP000293360">
    <property type="component" value="Unassembled WGS sequence"/>
</dbReference>
<comment type="caution">
    <text evidence="2">The sequence shown here is derived from an EMBL/GenBank/DDBJ whole genome shotgun (WGS) entry which is preliminary data.</text>
</comment>
<feature type="region of interest" description="Disordered" evidence="1">
    <location>
        <begin position="132"/>
        <end position="255"/>
    </location>
</feature>
<name>A0A4Q4TNE7_9PEZI</name>
<feature type="compositionally biased region" description="Basic and acidic residues" evidence="1">
    <location>
        <begin position="378"/>
        <end position="403"/>
    </location>
</feature>
<organism evidence="2 3">
    <name type="scientific">Monosporascus ibericus</name>
    <dbReference type="NCBI Taxonomy" id="155417"/>
    <lineage>
        <taxon>Eukaryota</taxon>
        <taxon>Fungi</taxon>
        <taxon>Dikarya</taxon>
        <taxon>Ascomycota</taxon>
        <taxon>Pezizomycotina</taxon>
        <taxon>Sordariomycetes</taxon>
        <taxon>Xylariomycetidae</taxon>
        <taxon>Xylariales</taxon>
        <taxon>Xylariales incertae sedis</taxon>
        <taxon>Monosporascus</taxon>
    </lineage>
</organism>
<feature type="compositionally biased region" description="Polar residues" evidence="1">
    <location>
        <begin position="155"/>
        <end position="166"/>
    </location>
</feature>
<feature type="compositionally biased region" description="Polar residues" evidence="1">
    <location>
        <begin position="413"/>
        <end position="431"/>
    </location>
</feature>
<dbReference type="OrthoDB" id="444325at2759"/>
<evidence type="ECO:0000313" key="2">
    <source>
        <dbReference type="EMBL" id="RYP07407.1"/>
    </source>
</evidence>
<dbReference type="AlphaFoldDB" id="A0A4Q4TNE7"/>
<reference evidence="2 3" key="1">
    <citation type="submission" date="2018-06" db="EMBL/GenBank/DDBJ databases">
        <title>Complete Genomes of Monosporascus.</title>
        <authorList>
            <person name="Robinson A.J."/>
            <person name="Natvig D.O."/>
        </authorList>
    </citation>
    <scope>NUCLEOTIDE SEQUENCE [LARGE SCALE GENOMIC DNA]</scope>
    <source>
        <strain evidence="2 3">CBS 110550</strain>
    </source>
</reference>
<feature type="compositionally biased region" description="Basic residues" evidence="1">
    <location>
        <begin position="321"/>
        <end position="330"/>
    </location>
</feature>
<evidence type="ECO:0000256" key="1">
    <source>
        <dbReference type="SAM" id="MobiDB-lite"/>
    </source>
</evidence>
<evidence type="ECO:0000313" key="3">
    <source>
        <dbReference type="Proteomes" id="UP000293360"/>
    </source>
</evidence>
<feature type="region of interest" description="Disordered" evidence="1">
    <location>
        <begin position="503"/>
        <end position="524"/>
    </location>
</feature>
<feature type="region of interest" description="Disordered" evidence="1">
    <location>
        <begin position="283"/>
        <end position="446"/>
    </location>
</feature>
<protein>
    <recommendedName>
        <fullName evidence="4">Zinc knuckle CX2CX3GHX4C domain-containing protein</fullName>
    </recommendedName>
</protein>
<evidence type="ECO:0008006" key="4">
    <source>
        <dbReference type="Google" id="ProtNLM"/>
    </source>
</evidence>
<feature type="compositionally biased region" description="Basic and acidic residues" evidence="1">
    <location>
        <begin position="433"/>
        <end position="443"/>
    </location>
</feature>
<dbReference type="EMBL" id="QJNU01000098">
    <property type="protein sequence ID" value="RYP07407.1"/>
    <property type="molecule type" value="Genomic_DNA"/>
</dbReference>
<keyword evidence="3" id="KW-1185">Reference proteome</keyword>
<sequence>MDLGDSLLVLAIERLEEISLDELATKINTAFPDKIGKPQALHLLMGWLHEQIKRDRIIDQGSLLPNFVSLLTCGTLHMGSFRKEEVDQAFEEWQRKDAEENPANRRRYLMAQAKIQHLFEQTKIDGFVTLETTSRPQESPRQHVRKSRAALLQKSPVQSPLGNITNKEPESEIGWGERQTGSNVIPLGQRSAPSAGSKREIIEIEDDEEEQLPSSPIPSRGNPSAHRSGATDPLLDSDADELCPTNLDPRWDKPPAPDYRCEICREVGKHFATLCPLNKKKVSLTKQRERAGIRARSPVRGETHRYRRRRSPSFPYERSRSRTPTRPPRRKGSDAYRPGNSAQVRMRMGHYAREDAPISEGAGECNIRGRKAVPSRNLDNRSSAKAEHRNEPRPKRNEGRLSYDDDVFIDSQRALQTPKANTATKQQASGRTKSKDEVVKDTESEAVIAPEDTKKAEEEAEKFLQVMKLEIGTVDMTVKDAKPGIASDQANARVPAHDGADDELGINGEACQGDGGDASAAEDDPTLFQSPDGIQYRLVRESRFRLEVVALFKGRANPIVHSMANRRSARQVWEEADRKNAA</sequence>
<proteinExistence type="predicted"/>
<gene>
    <name evidence="2" type="ORF">DL764_002542</name>
</gene>
<accession>A0A4Q4TNE7</accession>
<dbReference type="STRING" id="155417.A0A4Q4TNE7"/>